<gene>
    <name evidence="1" type="ORF">NE848_14040</name>
</gene>
<reference evidence="1" key="1">
    <citation type="submission" date="2022-06" db="EMBL/GenBank/DDBJ databases">
        <title>Gramella sediminis sp. nov., isolated from deep-sea sediment of the Indian Ocean.</title>
        <authorList>
            <person name="Yang L."/>
        </authorList>
    </citation>
    <scope>NUCLEOTIDE SEQUENCE</scope>
    <source>
        <strain evidence="1">HMD3159</strain>
    </source>
</reference>
<evidence type="ECO:0000313" key="2">
    <source>
        <dbReference type="Proteomes" id="UP001155077"/>
    </source>
</evidence>
<evidence type="ECO:0000313" key="1">
    <source>
        <dbReference type="EMBL" id="MCM8570511.1"/>
    </source>
</evidence>
<accession>A0ABT0Z452</accession>
<dbReference type="EMBL" id="JAMSCK010000005">
    <property type="protein sequence ID" value="MCM8570511.1"/>
    <property type="molecule type" value="Genomic_DNA"/>
</dbReference>
<dbReference type="Proteomes" id="UP001155077">
    <property type="component" value="Unassembled WGS sequence"/>
</dbReference>
<name>A0ABT0Z452_9FLAO</name>
<sequence>MKSSFLFVLFPVILVNGGVNSRKIIITLLLIIVPFSFIEKINAVYEDGRLYQLGQTPGHELLHPIRTTQSRKLFLDKVDKEVDHLKNEGIQVYFYGNKSQILSYLYPGSALDSTSFFQTSDSLLNSDFLQQKIEGFDKAAIFFIDNYPDRIQNSTLQIDQFFKESGYAKIKKKGVIYFSK</sequence>
<comment type="caution">
    <text evidence="1">The sequence shown here is derived from an EMBL/GenBank/DDBJ whole genome shotgun (WGS) entry which is preliminary data.</text>
</comment>
<evidence type="ECO:0008006" key="3">
    <source>
        <dbReference type="Google" id="ProtNLM"/>
    </source>
</evidence>
<proteinExistence type="predicted"/>
<keyword evidence="2" id="KW-1185">Reference proteome</keyword>
<dbReference type="RefSeq" id="WP_252114708.1">
    <property type="nucleotide sequence ID" value="NZ_JAMSCK010000005.1"/>
</dbReference>
<organism evidence="1 2">
    <name type="scientific">Gramella jeungdoensis</name>
    <dbReference type="NCBI Taxonomy" id="708091"/>
    <lineage>
        <taxon>Bacteria</taxon>
        <taxon>Pseudomonadati</taxon>
        <taxon>Bacteroidota</taxon>
        <taxon>Flavobacteriia</taxon>
        <taxon>Flavobacteriales</taxon>
        <taxon>Flavobacteriaceae</taxon>
        <taxon>Christiangramia</taxon>
    </lineage>
</organism>
<protein>
    <recommendedName>
        <fullName evidence="3">Biopolymer transporter ExbD</fullName>
    </recommendedName>
</protein>